<feature type="chain" id="PRO_5020831003" description="Extracellular membrane protein CFEM domain-containing protein" evidence="1">
    <location>
        <begin position="19"/>
        <end position="151"/>
    </location>
</feature>
<proteinExistence type="predicted"/>
<keyword evidence="1" id="KW-0732">Signal</keyword>
<accession>A0A4Q4PZ39</accession>
<comment type="caution">
    <text evidence="2">The sequence shown here is derived from an EMBL/GenBank/DDBJ whole genome shotgun (WGS) entry which is preliminary data.</text>
</comment>
<sequence>MRFLHVSVPSVLFANAFAQTTIVSLQNNRVEQAGCAPKLHFCSNTAWRECSAPITSPDRCVATDRLNDVGSIAIELGLCCRFYSDDNCNSPLMDQGGEETWYPGLEQVSDAFKAEVGSYMCNNGTLSSDCPGAGAANVSISGGVATPTASQ</sequence>
<feature type="signal peptide" evidence="1">
    <location>
        <begin position="1"/>
        <end position="18"/>
    </location>
</feature>
<reference evidence="3" key="1">
    <citation type="journal article" date="2019" name="bioRxiv">
        <title>Genomics, evolutionary history and diagnostics of the Alternaria alternata species group including apple and Asian pear pathotypes.</title>
        <authorList>
            <person name="Armitage A.D."/>
            <person name="Cockerton H.M."/>
            <person name="Sreenivasaprasad S."/>
            <person name="Woodhall J.W."/>
            <person name="Lane C.R."/>
            <person name="Harrison R.J."/>
            <person name="Clarkson J.P."/>
        </authorList>
    </citation>
    <scope>NUCLEOTIDE SEQUENCE [LARGE SCALE GENOMIC DNA]</scope>
    <source>
        <strain evidence="3">RGR 97.0016</strain>
    </source>
</reference>
<protein>
    <recommendedName>
        <fullName evidence="4">Extracellular membrane protein CFEM domain-containing protein</fullName>
    </recommendedName>
</protein>
<organism evidence="2 3">
    <name type="scientific">Alternaria arborescens</name>
    <dbReference type="NCBI Taxonomy" id="156630"/>
    <lineage>
        <taxon>Eukaryota</taxon>
        <taxon>Fungi</taxon>
        <taxon>Dikarya</taxon>
        <taxon>Ascomycota</taxon>
        <taxon>Pezizomycotina</taxon>
        <taxon>Dothideomycetes</taxon>
        <taxon>Pleosporomycetidae</taxon>
        <taxon>Pleosporales</taxon>
        <taxon>Pleosporineae</taxon>
        <taxon>Pleosporaceae</taxon>
        <taxon>Alternaria</taxon>
        <taxon>Alternaria sect. Alternaria</taxon>
    </lineage>
</organism>
<dbReference type="AlphaFoldDB" id="A0A4Q4PZ39"/>
<evidence type="ECO:0000313" key="2">
    <source>
        <dbReference type="EMBL" id="RYO29306.1"/>
    </source>
</evidence>
<dbReference type="OrthoDB" id="3659633at2759"/>
<evidence type="ECO:0000313" key="3">
    <source>
        <dbReference type="Proteomes" id="UP000293823"/>
    </source>
</evidence>
<name>A0A4Q4PZ39_9PLEO</name>
<dbReference type="EMBL" id="PEJP01000084">
    <property type="protein sequence ID" value="RYO29306.1"/>
    <property type="molecule type" value="Genomic_DNA"/>
</dbReference>
<evidence type="ECO:0000256" key="1">
    <source>
        <dbReference type="SAM" id="SignalP"/>
    </source>
</evidence>
<dbReference type="Proteomes" id="UP000293823">
    <property type="component" value="Unassembled WGS sequence"/>
</dbReference>
<keyword evidence="3" id="KW-1185">Reference proteome</keyword>
<evidence type="ECO:0008006" key="4">
    <source>
        <dbReference type="Google" id="ProtNLM"/>
    </source>
</evidence>
<gene>
    <name evidence="2" type="ORF">AA0113_g12089</name>
</gene>